<protein>
    <recommendedName>
        <fullName evidence="3">DUF4219 domain-containing protein</fullName>
    </recommendedName>
</protein>
<gene>
    <name evidence="1" type="ORF">ES332_A02G063100v1</name>
</gene>
<dbReference type="EMBL" id="CM017611">
    <property type="protein sequence ID" value="TYI38919.1"/>
    <property type="molecule type" value="Genomic_DNA"/>
</dbReference>
<dbReference type="Proteomes" id="UP000322667">
    <property type="component" value="Chromosome A02"/>
</dbReference>
<sequence>MLFGSFTSPPPPSFAGENYYIWVMKMKIFDSDREPPLLRANPTIAQTRKQIDEVANKYKALSCLQNSVSDVIFTRIMACETPKQA</sequence>
<proteinExistence type="predicted"/>
<dbReference type="PANTHER" id="PTHR35317">
    <property type="entry name" value="OS04G0629600 PROTEIN"/>
    <property type="match status" value="1"/>
</dbReference>
<organism evidence="1 2">
    <name type="scientific">Gossypium tomentosum</name>
    <name type="common">Hawaiian cotton</name>
    <name type="synonym">Gossypium sandvicense</name>
    <dbReference type="NCBI Taxonomy" id="34277"/>
    <lineage>
        <taxon>Eukaryota</taxon>
        <taxon>Viridiplantae</taxon>
        <taxon>Streptophyta</taxon>
        <taxon>Embryophyta</taxon>
        <taxon>Tracheophyta</taxon>
        <taxon>Spermatophyta</taxon>
        <taxon>Magnoliopsida</taxon>
        <taxon>eudicotyledons</taxon>
        <taxon>Gunneridae</taxon>
        <taxon>Pentapetalae</taxon>
        <taxon>rosids</taxon>
        <taxon>malvids</taxon>
        <taxon>Malvales</taxon>
        <taxon>Malvaceae</taxon>
        <taxon>Malvoideae</taxon>
        <taxon>Gossypium</taxon>
    </lineage>
</organism>
<evidence type="ECO:0000313" key="1">
    <source>
        <dbReference type="EMBL" id="TYI38919.1"/>
    </source>
</evidence>
<accession>A0A5D2RDN4</accession>
<dbReference type="AlphaFoldDB" id="A0A5D2RDN4"/>
<reference evidence="1 2" key="1">
    <citation type="submission" date="2019-07" db="EMBL/GenBank/DDBJ databases">
        <title>WGS assembly of Gossypium tomentosum.</title>
        <authorList>
            <person name="Chen Z.J."/>
            <person name="Sreedasyam A."/>
            <person name="Ando A."/>
            <person name="Song Q."/>
            <person name="De L."/>
            <person name="Hulse-Kemp A."/>
            <person name="Ding M."/>
            <person name="Ye W."/>
            <person name="Kirkbride R."/>
            <person name="Jenkins J."/>
            <person name="Plott C."/>
            <person name="Lovell J."/>
            <person name="Lin Y.-M."/>
            <person name="Vaughn R."/>
            <person name="Liu B."/>
            <person name="Li W."/>
            <person name="Simpson S."/>
            <person name="Scheffler B."/>
            <person name="Saski C."/>
            <person name="Grover C."/>
            <person name="Hu G."/>
            <person name="Conover J."/>
            <person name="Carlson J."/>
            <person name="Shu S."/>
            <person name="Boston L."/>
            <person name="Williams M."/>
            <person name="Peterson D."/>
            <person name="Mcgee K."/>
            <person name="Jones D."/>
            <person name="Wendel J."/>
            <person name="Stelly D."/>
            <person name="Grimwood J."/>
            <person name="Schmutz J."/>
        </authorList>
    </citation>
    <scope>NUCLEOTIDE SEQUENCE [LARGE SCALE GENOMIC DNA]</scope>
    <source>
        <strain evidence="1">7179.01</strain>
    </source>
</reference>
<evidence type="ECO:0008006" key="3">
    <source>
        <dbReference type="Google" id="ProtNLM"/>
    </source>
</evidence>
<name>A0A5D2RDN4_GOSTO</name>
<evidence type="ECO:0000313" key="2">
    <source>
        <dbReference type="Proteomes" id="UP000322667"/>
    </source>
</evidence>
<keyword evidence="2" id="KW-1185">Reference proteome</keyword>
<dbReference type="PANTHER" id="PTHR35317:SF31">
    <property type="entry name" value="DUF4219 DOMAIN-CONTAINING PROTEIN"/>
    <property type="match status" value="1"/>
</dbReference>